<evidence type="ECO:0000313" key="5">
    <source>
        <dbReference type="Proteomes" id="UP001279410"/>
    </source>
</evidence>
<dbReference type="GO" id="GO:0016887">
    <property type="term" value="F:ATP hydrolysis activity"/>
    <property type="evidence" value="ECO:0007669"/>
    <property type="project" value="InterPro"/>
</dbReference>
<keyword evidence="1" id="KW-0547">Nucleotide-binding</keyword>
<evidence type="ECO:0000259" key="3">
    <source>
        <dbReference type="Pfam" id="PF07728"/>
    </source>
</evidence>
<dbReference type="Gene3D" id="3.40.50.300">
    <property type="entry name" value="P-loop containing nucleotide triphosphate hydrolases"/>
    <property type="match status" value="1"/>
</dbReference>
<reference evidence="4" key="1">
    <citation type="submission" date="2022-08" db="EMBL/GenBank/DDBJ databases">
        <title>Genome sequencing of akame (Lates japonicus).</title>
        <authorList>
            <person name="Hashiguchi Y."/>
            <person name="Takahashi H."/>
        </authorList>
    </citation>
    <scope>NUCLEOTIDE SEQUENCE</scope>
    <source>
        <strain evidence="4">Kochi</strain>
    </source>
</reference>
<sequence length="198" mass="22165">MNQQSDTADLLGGYKPVDHKQILLPLREAFEDLFSQTYSRKQNLTFLGHVQTCFRGKRWQDLLKLMDHVCKSALTKELQEKSNAAVLQQQWEALAAKLSQTQQQIRTCETAMVFAFVEGTLAQAVKKGHWVLLDEINLAAAETLECLSGLLEGSAGSLVLLDRGDTEPLVRHPDFRLFACMNPATDVGKRNLPLGLRN</sequence>
<dbReference type="PANTHER" id="PTHR48103">
    <property type="entry name" value="MIDASIN-RELATED"/>
    <property type="match status" value="1"/>
</dbReference>
<dbReference type="PANTHER" id="PTHR48103:SF2">
    <property type="entry name" value="MIDASIN"/>
    <property type="match status" value="1"/>
</dbReference>
<feature type="domain" description="ATPase dynein-related AAA" evidence="3">
    <location>
        <begin position="70"/>
        <end position="187"/>
    </location>
</feature>
<dbReference type="Proteomes" id="UP001279410">
    <property type="component" value="Unassembled WGS sequence"/>
</dbReference>
<dbReference type="GO" id="GO:0030687">
    <property type="term" value="C:preribosome, large subunit precursor"/>
    <property type="evidence" value="ECO:0007669"/>
    <property type="project" value="TreeGrafter"/>
</dbReference>
<dbReference type="GO" id="GO:0000055">
    <property type="term" value="P:ribosomal large subunit export from nucleus"/>
    <property type="evidence" value="ECO:0007669"/>
    <property type="project" value="TreeGrafter"/>
</dbReference>
<protein>
    <submittedName>
        <fullName evidence="4">Midasin</fullName>
    </submittedName>
</protein>
<evidence type="ECO:0000256" key="2">
    <source>
        <dbReference type="ARBA" id="ARBA00022840"/>
    </source>
</evidence>
<evidence type="ECO:0000256" key="1">
    <source>
        <dbReference type="ARBA" id="ARBA00022741"/>
    </source>
</evidence>
<dbReference type="Pfam" id="PF07728">
    <property type="entry name" value="AAA_5"/>
    <property type="match status" value="1"/>
</dbReference>
<dbReference type="GO" id="GO:0000027">
    <property type="term" value="P:ribosomal large subunit assembly"/>
    <property type="evidence" value="ECO:0007669"/>
    <property type="project" value="TreeGrafter"/>
</dbReference>
<dbReference type="EMBL" id="BRZM01006451">
    <property type="protein sequence ID" value="GLD47311.1"/>
    <property type="molecule type" value="Genomic_DNA"/>
</dbReference>
<name>A0AAD3QXI5_LATJO</name>
<feature type="non-terminal residue" evidence="4">
    <location>
        <position position="1"/>
    </location>
</feature>
<keyword evidence="2" id="KW-0067">ATP-binding</keyword>
<accession>A0AAD3QXI5</accession>
<evidence type="ECO:0000313" key="4">
    <source>
        <dbReference type="EMBL" id="GLD47311.1"/>
    </source>
</evidence>
<dbReference type="GO" id="GO:0005524">
    <property type="term" value="F:ATP binding"/>
    <property type="evidence" value="ECO:0007669"/>
    <property type="project" value="UniProtKB-KW"/>
</dbReference>
<dbReference type="InterPro" id="IPR027417">
    <property type="entry name" value="P-loop_NTPase"/>
</dbReference>
<comment type="caution">
    <text evidence="4">The sequence shown here is derived from an EMBL/GenBank/DDBJ whole genome shotgun (WGS) entry which is preliminary data.</text>
</comment>
<dbReference type="SUPFAM" id="SSF52540">
    <property type="entry name" value="P-loop containing nucleoside triphosphate hydrolases"/>
    <property type="match status" value="1"/>
</dbReference>
<dbReference type="AlphaFoldDB" id="A0AAD3QXI5"/>
<proteinExistence type="predicted"/>
<keyword evidence="5" id="KW-1185">Reference proteome</keyword>
<gene>
    <name evidence="4" type="ORF">AKAME5_002954200</name>
</gene>
<organism evidence="4 5">
    <name type="scientific">Lates japonicus</name>
    <name type="common">Japanese lates</name>
    <dbReference type="NCBI Taxonomy" id="270547"/>
    <lineage>
        <taxon>Eukaryota</taxon>
        <taxon>Metazoa</taxon>
        <taxon>Chordata</taxon>
        <taxon>Craniata</taxon>
        <taxon>Vertebrata</taxon>
        <taxon>Euteleostomi</taxon>
        <taxon>Actinopterygii</taxon>
        <taxon>Neopterygii</taxon>
        <taxon>Teleostei</taxon>
        <taxon>Neoteleostei</taxon>
        <taxon>Acanthomorphata</taxon>
        <taxon>Carangaria</taxon>
        <taxon>Carangaria incertae sedis</taxon>
        <taxon>Centropomidae</taxon>
        <taxon>Lates</taxon>
    </lineage>
</organism>
<dbReference type="InterPro" id="IPR011704">
    <property type="entry name" value="ATPase_dyneun-rel_AAA"/>
</dbReference>
<dbReference type="GO" id="GO:0005634">
    <property type="term" value="C:nucleus"/>
    <property type="evidence" value="ECO:0007669"/>
    <property type="project" value="TreeGrafter"/>
</dbReference>